<sequence>MIHPIVQREVGVILWIEGDVYECLKKKPRPILWVRKGIYGIIPVEVIRNEFQIRADREKLDPECWHLPLGFKWAEAQEIPQSTGTSMEKYDGQ</sequence>
<reference evidence="1" key="1">
    <citation type="journal article" date="2015" name="Nature">
        <title>Complex archaea that bridge the gap between prokaryotes and eukaryotes.</title>
        <authorList>
            <person name="Spang A."/>
            <person name="Saw J.H."/>
            <person name="Jorgensen S.L."/>
            <person name="Zaremba-Niedzwiedzka K."/>
            <person name="Martijn J."/>
            <person name="Lind A.E."/>
            <person name="van Eijk R."/>
            <person name="Schleper C."/>
            <person name="Guy L."/>
            <person name="Ettema T.J."/>
        </authorList>
    </citation>
    <scope>NUCLEOTIDE SEQUENCE</scope>
</reference>
<dbReference type="AlphaFoldDB" id="A0A0F9TF51"/>
<name>A0A0F9TF51_9ZZZZ</name>
<organism evidence="1">
    <name type="scientific">marine sediment metagenome</name>
    <dbReference type="NCBI Taxonomy" id="412755"/>
    <lineage>
        <taxon>unclassified sequences</taxon>
        <taxon>metagenomes</taxon>
        <taxon>ecological metagenomes</taxon>
    </lineage>
</organism>
<protein>
    <submittedName>
        <fullName evidence="1">Uncharacterized protein</fullName>
    </submittedName>
</protein>
<proteinExistence type="predicted"/>
<dbReference type="EMBL" id="LAZR01000272">
    <property type="protein sequence ID" value="KKN77889.1"/>
    <property type="molecule type" value="Genomic_DNA"/>
</dbReference>
<comment type="caution">
    <text evidence="1">The sequence shown here is derived from an EMBL/GenBank/DDBJ whole genome shotgun (WGS) entry which is preliminary data.</text>
</comment>
<evidence type="ECO:0000313" key="1">
    <source>
        <dbReference type="EMBL" id="KKN77889.1"/>
    </source>
</evidence>
<gene>
    <name evidence="1" type="ORF">LCGC14_0356260</name>
</gene>
<accession>A0A0F9TF51</accession>